<dbReference type="GO" id="GO:0006412">
    <property type="term" value="P:translation"/>
    <property type="evidence" value="ECO:0007669"/>
    <property type="project" value="InterPro"/>
</dbReference>
<evidence type="ECO:0000256" key="8">
    <source>
        <dbReference type="ARBA" id="ARBA00009864"/>
    </source>
</evidence>
<dbReference type="GO" id="GO:0050660">
    <property type="term" value="F:flavin adenine dinucleotide binding"/>
    <property type="evidence" value="ECO:0007669"/>
    <property type="project" value="InterPro"/>
</dbReference>
<comment type="catalytic activity">
    <reaction evidence="26">
        <text>2 L-arginine + 3 NADPH + 4 O2 + H(+) = 2 L-citrulline + 2 nitric oxide + 3 NADP(+) + 4 H2O</text>
        <dbReference type="Rhea" id="RHEA:19897"/>
        <dbReference type="ChEBI" id="CHEBI:15377"/>
        <dbReference type="ChEBI" id="CHEBI:15378"/>
        <dbReference type="ChEBI" id="CHEBI:15379"/>
        <dbReference type="ChEBI" id="CHEBI:16480"/>
        <dbReference type="ChEBI" id="CHEBI:32682"/>
        <dbReference type="ChEBI" id="CHEBI:57743"/>
        <dbReference type="ChEBI" id="CHEBI:57783"/>
        <dbReference type="ChEBI" id="CHEBI:58349"/>
        <dbReference type="EC" id="1.14.13.39"/>
    </reaction>
    <physiologicalReaction direction="left-to-right" evidence="26">
        <dbReference type="Rhea" id="RHEA:19898"/>
    </physiologicalReaction>
</comment>
<keyword evidence="22" id="KW-0496">Mitochondrion</keyword>
<evidence type="ECO:0000256" key="15">
    <source>
        <dbReference type="ARBA" id="ARBA00022827"/>
    </source>
</evidence>
<name>A0A553P0M7_9TELE</name>
<keyword evidence="36" id="KW-1185">Reference proteome</keyword>
<evidence type="ECO:0000256" key="23">
    <source>
        <dbReference type="ARBA" id="ARBA00023274"/>
    </source>
</evidence>
<dbReference type="InterPro" id="IPR029039">
    <property type="entry name" value="Flavoprotein-like_sf"/>
</dbReference>
<dbReference type="Gene3D" id="1.20.990.10">
    <property type="entry name" value="NADPH-cytochrome p450 Reductase, Chain A, domain 3"/>
    <property type="match status" value="1"/>
</dbReference>
<evidence type="ECO:0000256" key="21">
    <source>
        <dbReference type="ARBA" id="ARBA00023004"/>
    </source>
</evidence>
<comment type="subcellular location">
    <subcellularLocation>
        <location evidence="6">Cytoplasm</location>
        <location evidence="6">Cytosol</location>
    </subcellularLocation>
    <subcellularLocation>
        <location evidence="5">Mitochondrion</location>
    </subcellularLocation>
</comment>
<dbReference type="InterPro" id="IPR001433">
    <property type="entry name" value="OxRdtase_FAD/NAD-bd"/>
</dbReference>
<sequence>GHCAMTHEPLTSPLQPSLQLYYINLIKREGFCAEPKAEPWENKMNQMQSSKQVKNYRDGSWHQDSLHHMAVKSYNFTSTVCEGSLMNPKSLMRVPKFNFPASDDILMLAVDFINQYYKSIKNSRIEEHLSRVEEVTMEINATGSYQLTVKELEFAVKQAWRNAPRCIGRIQWANLQLFDARHCRSAEEMFQMLCNHIQFATNGGNLRSAITVFPQRTEEQREYRVWNSQLIQYAGYKMMDGTIKGDPANVNFTEICIQLGWTPKYGQFDVLPLVLQANGEDPQFFEIPKHLVLEVPMEHPQYEWFKDLNLRWYALPAVSSMLLEVGGLEFPACPFNGWYMGTEIGVRDFCDTQRYNILEKVAKKMGLETQKLSSLWKDQALVAVNVAKNKVTITDHHSASESFMQYMETDVRLRGGCPADWVWLVPPMSGSLTAVYHQEMLNYILSPFFYYQPEAWLTHKWKDKKTKRRCRLSFKGLIRVVLFTQILIKSAMAKRVRCTVLYATETGKSQNFAKKLNVIMNCAFNSKVLCMEDYDFSELEKETLLIIITSTFGSGNSPGNGESFKKQLFRLKILKNPVRFCVFGLGSRMYPHFCAFAHALDAQFAALGGIRVSATGEGDELNGQDEAFSAWAQKALKDACKEFSIEEVLPGTGDLEDSWNPQCHRVLNDCSTLDRIGDLSALHSKAVYPMKLKRRQNLQSAKSSRATILVELEIEGSSEPLNFAPGDHVGIFPGNSPELVAGVLKHLSNPPPINQSIRLESLSVDSAGGERWLRDERMPACPLSQALTYYLDITSPPSQSFLRKLSMLARLEMHKQGLLALATDSQVYRAWKDFYKPTFLEVLEEFPSLEISAEFLLTQLPLVKPRLYSVSSSPSLHPNQLHLTVSVVRYCTQEGKGPLHFGLCSNWLNTIKEGDMVPCFFKSSDWFHLPADPNAPCILVGVGSGIAPFRSFWQQQFYDMEKKGLKGNPITLVFGCRSSDTDHLYKDEIQVMRDNGTISSITTAYSRQTGQPKVYVQDILQEQLSDKIIDVLHQKTGYIYICGGMRMACEVAATIQKILVCQLNITTTQAEEYLSRLKAEKHYLEDIFGSYVRDLMRGGLITHEKRPVWYDVYAAFPPKRAPVYVKTQATAVSTRDPKYRAGPDKTKFFRVYGAKPFELNKPNFVSLSEKFVKKYKELESRGDTEPELLFEETAKALLYDGITLAKKGKPVKVQSKDLLLTVVADNSEKAQNDPGTETNSPQKDSQTEMLNPDNKTS</sequence>
<dbReference type="GO" id="GO:0005840">
    <property type="term" value="C:ribosome"/>
    <property type="evidence" value="ECO:0007669"/>
    <property type="project" value="InterPro"/>
</dbReference>
<evidence type="ECO:0000256" key="31">
    <source>
        <dbReference type="PIRSR" id="PIRSR000333-1"/>
    </source>
</evidence>
<reference evidence="35 36" key="1">
    <citation type="journal article" date="2019" name="Sci. Data">
        <title>Hybrid genome assembly and annotation of Danionella translucida.</title>
        <authorList>
            <person name="Kadobianskyi M."/>
            <person name="Schulze L."/>
            <person name="Schuelke M."/>
            <person name="Judkewitz B."/>
        </authorList>
    </citation>
    <scope>NUCLEOTIDE SEQUENCE [LARGE SCALE GENOMIC DNA]</scope>
    <source>
        <strain evidence="35 36">Bolton</strain>
    </source>
</reference>
<comment type="cofactor">
    <cofactor evidence="1">
        <name>FMN</name>
        <dbReference type="ChEBI" id="CHEBI:58210"/>
    </cofactor>
</comment>
<evidence type="ECO:0000256" key="27">
    <source>
        <dbReference type="ARBA" id="ARBA00049771"/>
    </source>
</evidence>
<dbReference type="InterPro" id="IPR044943">
    <property type="entry name" value="NOS_dom_1"/>
</dbReference>
<dbReference type="GO" id="GO:0006809">
    <property type="term" value="P:nitric oxide biosynthetic process"/>
    <property type="evidence" value="ECO:0007669"/>
    <property type="project" value="InterPro"/>
</dbReference>
<keyword evidence="11 31" id="KW-0349">Heme</keyword>
<dbReference type="InterPro" id="IPR044944">
    <property type="entry name" value="NOS_dom_3"/>
</dbReference>
<dbReference type="FunFam" id="3.90.440.10:FF:000001">
    <property type="entry name" value="Endothelial nitric oxide synthase"/>
    <property type="match status" value="1"/>
</dbReference>
<keyword evidence="12" id="KW-0285">Flavoprotein</keyword>
<dbReference type="Gene3D" id="3.40.50.80">
    <property type="entry name" value="Nucleotide-binding domain of ferredoxin-NADP reductase (FNR) module"/>
    <property type="match status" value="1"/>
</dbReference>
<dbReference type="InterPro" id="IPR036119">
    <property type="entry name" value="NOS_N_sf"/>
</dbReference>
<dbReference type="PIRSF" id="PIRSF000333">
    <property type="entry name" value="NOS"/>
    <property type="match status" value="1"/>
</dbReference>
<feature type="region of interest" description="Disordered" evidence="32">
    <location>
        <begin position="1225"/>
        <end position="1257"/>
    </location>
</feature>
<dbReference type="Proteomes" id="UP000316079">
    <property type="component" value="Unassembled WGS sequence"/>
</dbReference>
<dbReference type="CDD" id="cd23701">
    <property type="entry name" value="At1g26750"/>
    <property type="match status" value="1"/>
</dbReference>
<dbReference type="InterPro" id="IPR039261">
    <property type="entry name" value="FNR_nucleotide-bd"/>
</dbReference>
<dbReference type="Gene3D" id="3.40.50.360">
    <property type="match status" value="1"/>
</dbReference>
<evidence type="ECO:0000256" key="20">
    <source>
        <dbReference type="ARBA" id="ARBA00023002"/>
    </source>
</evidence>
<evidence type="ECO:0000313" key="35">
    <source>
        <dbReference type="EMBL" id="TRY71239.1"/>
    </source>
</evidence>
<evidence type="ECO:0000259" key="34">
    <source>
        <dbReference type="PROSITE" id="PS51384"/>
    </source>
</evidence>
<dbReference type="FunFam" id="1.20.990.10:FF:000002">
    <property type="entry name" value="Nitric oxide synthase"/>
    <property type="match status" value="1"/>
</dbReference>
<dbReference type="FunFam" id="3.40.50.360:FF:000019">
    <property type="entry name" value="Nitric oxide synthase"/>
    <property type="match status" value="1"/>
</dbReference>
<evidence type="ECO:0000256" key="9">
    <source>
        <dbReference type="ARBA" id="ARBA00012989"/>
    </source>
</evidence>
<dbReference type="SUPFAM" id="SSF52343">
    <property type="entry name" value="Ferredoxin reductase-like, C-terminal NADP-linked domain"/>
    <property type="match status" value="1"/>
</dbReference>
<dbReference type="Gene3D" id="3.90.440.10">
    <property type="entry name" value="Nitric Oxide Synthase,Heme Domain,Chain A domain 2"/>
    <property type="match status" value="1"/>
</dbReference>
<evidence type="ECO:0000256" key="7">
    <source>
        <dbReference type="ARBA" id="ARBA00006267"/>
    </source>
</evidence>
<feature type="compositionally biased region" description="Polar residues" evidence="32">
    <location>
        <begin position="1233"/>
        <end position="1257"/>
    </location>
</feature>
<dbReference type="InterPro" id="IPR003097">
    <property type="entry name" value="CysJ-like_FAD-binding"/>
</dbReference>
<dbReference type="Pfam" id="PF10484">
    <property type="entry name" value="MRP-S23"/>
    <property type="match status" value="1"/>
</dbReference>
<dbReference type="InterPro" id="IPR023173">
    <property type="entry name" value="NADPH_Cyt_P450_Rdtase_alpha"/>
</dbReference>
<dbReference type="STRING" id="623744.A0A553P0M7"/>
<evidence type="ECO:0000256" key="13">
    <source>
        <dbReference type="ARBA" id="ARBA00022643"/>
    </source>
</evidence>
<evidence type="ECO:0000256" key="17">
    <source>
        <dbReference type="ARBA" id="ARBA00022857"/>
    </source>
</evidence>
<dbReference type="InterPro" id="IPR050607">
    <property type="entry name" value="NOS"/>
</dbReference>
<evidence type="ECO:0000256" key="5">
    <source>
        <dbReference type="ARBA" id="ARBA00004173"/>
    </source>
</evidence>
<feature type="binding site" description="axial binding residue" evidence="31">
    <location>
        <position position="166"/>
    </location>
    <ligand>
        <name>heme b</name>
        <dbReference type="ChEBI" id="CHEBI:60344"/>
    </ligand>
    <ligandPart>
        <name>Fe</name>
        <dbReference type="ChEBI" id="CHEBI:18248"/>
    </ligandPart>
</feature>
<keyword evidence="14 31" id="KW-0479">Metal-binding</keyword>
<dbReference type="CDD" id="cd00795">
    <property type="entry name" value="NOS_oxygenase_euk"/>
    <property type="match status" value="1"/>
</dbReference>
<evidence type="ECO:0000256" key="25">
    <source>
        <dbReference type="ARBA" id="ARBA00035137"/>
    </source>
</evidence>
<dbReference type="GO" id="GO:0020037">
    <property type="term" value="F:heme binding"/>
    <property type="evidence" value="ECO:0007669"/>
    <property type="project" value="InterPro"/>
</dbReference>
<dbReference type="GO" id="GO:0005516">
    <property type="term" value="F:calmodulin binding"/>
    <property type="evidence" value="ECO:0007669"/>
    <property type="project" value="UniProtKB-KW"/>
</dbReference>
<evidence type="ECO:0000256" key="16">
    <source>
        <dbReference type="ARBA" id="ARBA00022833"/>
    </source>
</evidence>
<comment type="caution">
    <text evidence="35">The sequence shown here is derived from an EMBL/GenBank/DDBJ whole genome shotgun (WGS) entry which is preliminary data.</text>
</comment>
<dbReference type="GO" id="GO:0003735">
    <property type="term" value="F:structural constituent of ribosome"/>
    <property type="evidence" value="ECO:0007669"/>
    <property type="project" value="InterPro"/>
</dbReference>
<dbReference type="GO" id="GO:0004517">
    <property type="term" value="F:nitric-oxide synthase activity"/>
    <property type="evidence" value="ECO:0007669"/>
    <property type="project" value="UniProtKB-EC"/>
</dbReference>
<dbReference type="FunFam" id="3.40.50.80:FF:000003">
    <property type="entry name" value="Nitric oxide synthase"/>
    <property type="match status" value="1"/>
</dbReference>
<dbReference type="InterPro" id="IPR001094">
    <property type="entry name" value="Flavdoxin-like"/>
</dbReference>
<comment type="cofactor">
    <cofactor evidence="4">
        <name>FAD</name>
        <dbReference type="ChEBI" id="CHEBI:57692"/>
    </cofactor>
</comment>
<dbReference type="GO" id="GO:0046872">
    <property type="term" value="F:metal ion binding"/>
    <property type="evidence" value="ECO:0007669"/>
    <property type="project" value="UniProtKB-KW"/>
</dbReference>
<evidence type="ECO:0000256" key="32">
    <source>
        <dbReference type="SAM" id="MobiDB-lite"/>
    </source>
</evidence>
<keyword evidence="20" id="KW-0560">Oxidoreductase</keyword>
<evidence type="ECO:0000259" key="33">
    <source>
        <dbReference type="PROSITE" id="PS50902"/>
    </source>
</evidence>
<dbReference type="Pfam" id="PF00667">
    <property type="entry name" value="FAD_binding_1"/>
    <property type="match status" value="1"/>
</dbReference>
<dbReference type="PANTHER" id="PTHR43410:SF4">
    <property type="entry name" value="NITRIC OXIDE SYNTHASE"/>
    <property type="match status" value="1"/>
</dbReference>
<keyword evidence="17" id="KW-0521">NADP</keyword>
<dbReference type="InterPro" id="IPR008254">
    <property type="entry name" value="Flavodoxin/NO_synth"/>
</dbReference>
<dbReference type="GO" id="GO:0005829">
    <property type="term" value="C:cytosol"/>
    <property type="evidence" value="ECO:0007669"/>
    <property type="project" value="UniProtKB-SubCell"/>
</dbReference>
<dbReference type="GO" id="GO:0050661">
    <property type="term" value="F:NADP binding"/>
    <property type="evidence" value="ECO:0007669"/>
    <property type="project" value="InterPro"/>
</dbReference>
<evidence type="ECO:0000256" key="1">
    <source>
        <dbReference type="ARBA" id="ARBA00001917"/>
    </source>
</evidence>
<evidence type="ECO:0000256" key="29">
    <source>
        <dbReference type="ARBA" id="ARBA00049808"/>
    </source>
</evidence>
<comment type="similarity">
    <text evidence="7">Belongs to the NOS family.</text>
</comment>
<dbReference type="PROSITE" id="PS50902">
    <property type="entry name" value="FLAVODOXIN_LIKE"/>
    <property type="match status" value="1"/>
</dbReference>
<feature type="domain" description="FAD-binding FR-type" evidence="34">
    <location>
        <begin position="685"/>
        <end position="930"/>
    </location>
</feature>
<dbReference type="PRINTS" id="PR00369">
    <property type="entry name" value="FLAVODOXIN"/>
</dbReference>
<dbReference type="GO" id="GO:0010181">
    <property type="term" value="F:FMN binding"/>
    <property type="evidence" value="ECO:0007669"/>
    <property type="project" value="InterPro"/>
</dbReference>
<keyword evidence="23" id="KW-0687">Ribonucleoprotein</keyword>
<evidence type="ECO:0000256" key="6">
    <source>
        <dbReference type="ARBA" id="ARBA00004514"/>
    </source>
</evidence>
<comment type="cofactor">
    <cofactor evidence="2">
        <name>(6R)-L-erythro-5,6,7,8-tetrahydrobiopterin</name>
        <dbReference type="ChEBI" id="CHEBI:59560"/>
    </cofactor>
</comment>
<proteinExistence type="inferred from homology"/>
<keyword evidence="19" id="KW-0689">Ribosomal protein</keyword>
<keyword evidence="13" id="KW-0288">FMN</keyword>
<keyword evidence="16" id="KW-0862">Zinc</keyword>
<dbReference type="InterPro" id="IPR001709">
    <property type="entry name" value="Flavoprot_Pyr_Nucl_cyt_Rdtase"/>
</dbReference>
<evidence type="ECO:0000256" key="28">
    <source>
        <dbReference type="ARBA" id="ARBA00049784"/>
    </source>
</evidence>
<dbReference type="SUPFAM" id="SSF56512">
    <property type="entry name" value="Nitric oxide (NO) synthase oxygenase domain"/>
    <property type="match status" value="1"/>
</dbReference>
<dbReference type="AlphaFoldDB" id="A0A553P0M7"/>
<evidence type="ECO:0000256" key="19">
    <source>
        <dbReference type="ARBA" id="ARBA00022980"/>
    </source>
</evidence>
<evidence type="ECO:0000256" key="12">
    <source>
        <dbReference type="ARBA" id="ARBA00022630"/>
    </source>
</evidence>
<evidence type="ECO:0000256" key="18">
    <source>
        <dbReference type="ARBA" id="ARBA00022860"/>
    </source>
</evidence>
<evidence type="ECO:0000256" key="2">
    <source>
        <dbReference type="ARBA" id="ARBA00001950"/>
    </source>
</evidence>
<evidence type="ECO:0000256" key="14">
    <source>
        <dbReference type="ARBA" id="ARBA00022723"/>
    </source>
</evidence>
<organism evidence="35 36">
    <name type="scientific">Danionella cerebrum</name>
    <dbReference type="NCBI Taxonomy" id="2873325"/>
    <lineage>
        <taxon>Eukaryota</taxon>
        <taxon>Metazoa</taxon>
        <taxon>Chordata</taxon>
        <taxon>Craniata</taxon>
        <taxon>Vertebrata</taxon>
        <taxon>Euteleostomi</taxon>
        <taxon>Actinopterygii</taxon>
        <taxon>Neopterygii</taxon>
        <taxon>Teleostei</taxon>
        <taxon>Ostariophysi</taxon>
        <taxon>Cypriniformes</taxon>
        <taxon>Danionidae</taxon>
        <taxon>Danioninae</taxon>
        <taxon>Danionella</taxon>
    </lineage>
</organism>
<dbReference type="Pfam" id="PF00175">
    <property type="entry name" value="NAD_binding_1"/>
    <property type="match status" value="1"/>
</dbReference>
<dbReference type="Gene3D" id="3.90.340.10">
    <property type="entry name" value="Nitric Oxide Synthase, Chain A, domain 1"/>
    <property type="match status" value="1"/>
</dbReference>
<dbReference type="PANTHER" id="PTHR43410">
    <property type="entry name" value="NITRIC OXIDE SYNTHASE OXYGENASE"/>
    <property type="match status" value="1"/>
</dbReference>
<comment type="similarity">
    <text evidence="8">Belongs to the mitochondrion-specific ribosomal protein mS23 family.</text>
</comment>
<comment type="cofactor">
    <cofactor evidence="3">
        <name>heme b</name>
        <dbReference type="ChEBI" id="CHEBI:60344"/>
    </cofactor>
</comment>
<dbReference type="Pfam" id="PF02898">
    <property type="entry name" value="NO_synthase"/>
    <property type="match status" value="1"/>
</dbReference>
<protein>
    <recommendedName>
        <fullName evidence="27">Nitric oxide synthase, inducible</fullName>
        <ecNumber evidence="9">1.14.13.39</ecNumber>
    </recommendedName>
    <alternativeName>
        <fullName evidence="24">Constitutive NOS</fullName>
    </alternativeName>
    <alternativeName>
        <fullName evidence="29">Inducible NO synthase</fullName>
    </alternativeName>
    <alternativeName>
        <fullName evidence="28">NOS type II</fullName>
    </alternativeName>
    <alternativeName>
        <fullName evidence="30">Peptidyl-cysteine S-nitrosylase NOS2</fullName>
    </alternativeName>
    <alternativeName>
        <fullName evidence="25">Small ribosomal subunit protein mS23</fullName>
    </alternativeName>
</protein>
<dbReference type="EMBL" id="SRMA01026770">
    <property type="protein sequence ID" value="TRY71239.1"/>
    <property type="molecule type" value="Genomic_DNA"/>
</dbReference>
<dbReference type="InterPro" id="IPR023611">
    <property type="entry name" value="mS23_dom_met"/>
</dbReference>
<dbReference type="InterPro" id="IPR012144">
    <property type="entry name" value="NOS_euk"/>
</dbReference>
<evidence type="ECO:0000256" key="11">
    <source>
        <dbReference type="ARBA" id="ARBA00022617"/>
    </source>
</evidence>
<evidence type="ECO:0000256" key="4">
    <source>
        <dbReference type="ARBA" id="ARBA00001974"/>
    </source>
</evidence>
<feature type="domain" description="Flavodoxin-like" evidence="33">
    <location>
        <begin position="498"/>
        <end position="636"/>
    </location>
</feature>
<dbReference type="Pfam" id="PF00258">
    <property type="entry name" value="Flavodoxin_1"/>
    <property type="match status" value="1"/>
</dbReference>
<keyword evidence="18" id="KW-0112">Calmodulin-binding</keyword>
<feature type="non-terminal residue" evidence="35">
    <location>
        <position position="1"/>
    </location>
</feature>
<gene>
    <name evidence="35" type="ORF">DNTS_014985</name>
</gene>
<dbReference type="InterPro" id="IPR017938">
    <property type="entry name" value="Riboflavin_synthase-like_b-brl"/>
</dbReference>
<keyword evidence="10" id="KW-0963">Cytoplasm</keyword>
<evidence type="ECO:0000256" key="24">
    <source>
        <dbReference type="ARBA" id="ARBA00029794"/>
    </source>
</evidence>
<dbReference type="SUPFAM" id="SSF63380">
    <property type="entry name" value="Riboflavin synthase domain-like"/>
    <property type="match status" value="1"/>
</dbReference>
<dbReference type="Gene3D" id="3.90.1230.10">
    <property type="entry name" value="Nitric Oxide Synthase, Chain A, domain 3"/>
    <property type="match status" value="1"/>
</dbReference>
<dbReference type="InterPro" id="IPR059242">
    <property type="entry name" value="mS23_dom"/>
</dbReference>
<evidence type="ECO:0000313" key="36">
    <source>
        <dbReference type="Proteomes" id="UP000316079"/>
    </source>
</evidence>
<accession>A0A553P0M7</accession>
<dbReference type="SUPFAM" id="SSF52218">
    <property type="entry name" value="Flavoproteins"/>
    <property type="match status" value="1"/>
</dbReference>
<evidence type="ECO:0000256" key="10">
    <source>
        <dbReference type="ARBA" id="ARBA00022490"/>
    </source>
</evidence>
<evidence type="ECO:0000256" key="3">
    <source>
        <dbReference type="ARBA" id="ARBA00001970"/>
    </source>
</evidence>
<keyword evidence="15" id="KW-0274">FAD</keyword>
<dbReference type="PROSITE" id="PS51384">
    <property type="entry name" value="FAD_FR"/>
    <property type="match status" value="1"/>
</dbReference>
<dbReference type="InterPro" id="IPR017927">
    <property type="entry name" value="FAD-bd_FR_type"/>
</dbReference>
<dbReference type="EC" id="1.14.13.39" evidence="9"/>
<keyword evidence="21 31" id="KW-0408">Iron</keyword>
<dbReference type="PROSITE" id="PS60001">
    <property type="entry name" value="NOS"/>
    <property type="match status" value="1"/>
</dbReference>
<evidence type="ECO:0000256" key="22">
    <source>
        <dbReference type="ARBA" id="ARBA00023128"/>
    </source>
</evidence>
<evidence type="ECO:0000256" key="26">
    <source>
        <dbReference type="ARBA" id="ARBA00047419"/>
    </source>
</evidence>
<dbReference type="PRINTS" id="PR00371">
    <property type="entry name" value="FPNCR"/>
</dbReference>
<evidence type="ECO:0000256" key="30">
    <source>
        <dbReference type="ARBA" id="ARBA00049812"/>
    </source>
</evidence>
<dbReference type="GO" id="GO:1903522">
    <property type="term" value="P:regulation of blood circulation"/>
    <property type="evidence" value="ECO:0007669"/>
    <property type="project" value="UniProtKB-ARBA"/>
</dbReference>
<dbReference type="Gene3D" id="2.40.30.10">
    <property type="entry name" value="Translation factors"/>
    <property type="match status" value="1"/>
</dbReference>
<dbReference type="InterPro" id="IPR044940">
    <property type="entry name" value="NOS_dom_2"/>
</dbReference>
<dbReference type="InterPro" id="IPR004030">
    <property type="entry name" value="NOS_N"/>
</dbReference>
<dbReference type="OrthoDB" id="1688044at2759"/>